<evidence type="ECO:0000256" key="1">
    <source>
        <dbReference type="SAM" id="Coils"/>
    </source>
</evidence>
<protein>
    <submittedName>
        <fullName evidence="3">Uncharacterized protein</fullName>
    </submittedName>
</protein>
<feature type="compositionally biased region" description="Polar residues" evidence="2">
    <location>
        <begin position="923"/>
        <end position="940"/>
    </location>
</feature>
<feature type="region of interest" description="Disordered" evidence="2">
    <location>
        <begin position="763"/>
        <end position="1005"/>
    </location>
</feature>
<feature type="region of interest" description="Disordered" evidence="2">
    <location>
        <begin position="717"/>
        <end position="739"/>
    </location>
</feature>
<name>A0A0D9QNR9_PLAFR</name>
<feature type="compositionally biased region" description="Basic and acidic residues" evidence="2">
    <location>
        <begin position="117"/>
        <end position="135"/>
    </location>
</feature>
<dbReference type="Proteomes" id="UP000054561">
    <property type="component" value="Unassembled WGS sequence"/>
</dbReference>
<keyword evidence="4" id="KW-1185">Reference proteome</keyword>
<feature type="compositionally biased region" description="Basic and acidic residues" evidence="2">
    <location>
        <begin position="891"/>
        <end position="919"/>
    </location>
</feature>
<organism evidence="3 4">
    <name type="scientific">Plasmodium fragile</name>
    <dbReference type="NCBI Taxonomy" id="5857"/>
    <lineage>
        <taxon>Eukaryota</taxon>
        <taxon>Sar</taxon>
        <taxon>Alveolata</taxon>
        <taxon>Apicomplexa</taxon>
        <taxon>Aconoidasida</taxon>
        <taxon>Haemosporida</taxon>
        <taxon>Plasmodiidae</taxon>
        <taxon>Plasmodium</taxon>
        <taxon>Plasmodium (Plasmodium)</taxon>
    </lineage>
</organism>
<feature type="compositionally biased region" description="Basic and acidic residues" evidence="2">
    <location>
        <begin position="868"/>
        <end position="881"/>
    </location>
</feature>
<evidence type="ECO:0000313" key="3">
    <source>
        <dbReference type="EMBL" id="KJP88684.1"/>
    </source>
</evidence>
<feature type="region of interest" description="Disordered" evidence="2">
    <location>
        <begin position="538"/>
        <end position="700"/>
    </location>
</feature>
<feature type="compositionally biased region" description="Basic and acidic residues" evidence="2">
    <location>
        <begin position="783"/>
        <end position="797"/>
    </location>
</feature>
<dbReference type="VEuPathDB" id="PlasmoDB:AK88_01565"/>
<proteinExistence type="predicted"/>
<feature type="compositionally biased region" description="Basic and acidic residues" evidence="2">
    <location>
        <begin position="96"/>
        <end position="109"/>
    </location>
</feature>
<sequence>MARGSPFPSKKKLKANEAVQCKGRRQNEANPMETNFLVTQKNKKGNLEKYTYGKVWLYNKINSLYTQFNMFKMSIQRGDHREQKGKRPIISMMNKKRGEAQRYTHEHKNVKTKKRKFADTSNEHNAEAGQTERKNQSTTFHHLEILKSLLCIYQFYTTDDGSGDMGLPPVGGAENGGVQNGIKHNGTAQNGTAQKYNFQDNEKYNKSLSDIFSSIVNDKCGFFFIFNAIFFTNLKNFYYFVDIINVLNYLGNGKTIKGRGGHMEKDILIYEQIASFVENCYCCFVNDVDNGCNCWAFNQTCPSGKSTRITHTRKINSDKVEKIKNKLKELKKEKSHEELLFISMNECNKKIFHEFCKIPDLFCDMTEISEYSRSEPSKEKYSPSDYAPSEIIHAQSSTELSKKSLGRKSTLVLYNQSDYTKSGTYDDSRTGSLHILKNSLSMKSEVYPFLGFLHKNNSYSLAKGDPQLKGEMPSVRSYPNQQTSNLVNTNEHAQKGYNIKNFFANLFKYGQANEHPKGTTLPAEQSLPKLEINEEIAETNHLEIGKTENGTLRVGSNAEGEADKSDQSSCDEEEAKQSVDSHLEQGCPTVKEPSNMAPITEHSGKQSSASSSLSQSSAEEEQSNSEEANDELSQVEDTAGEKEEDAQVEPLNEDKTEQDLPNNPDMMEEKNIEQNDGKENYHHLCEGEDGGAATEEKSQQEILLCPPETEMSQVNKTENHDGEEVDAALGGEPHEQGPLECNEMEENTIKDKVNDDGKNELETFTEENSGAEVFSKSLMESDEPNKSQIENENKLVDNAESGVSPGQMQNEGGATEGLHSGSSNPNGEAEISEQSGTGLISIAGEGKGNDVVGCQGEQLVDPIDELDERTSEHDGAERESAGECVNGEDAANEKISSKEDQKEENGSLEPPQKKQRTEEAQNVELNDQVSQSEKADNANTPEDDHSISSADDDDEDDEEDDSDELDNDEEEDDEAGEDEYDQDEDEEEVEEEEEECNQADAASDDDHIVHFLKSNRGNQDRGWYAEYLRNLLRCDKKCTVENHAQEKDLFLSKVKKLSNLVKYKKFKEKYTNEWEQKIALFKCDKLRRAYRIFLAIIFSIVKEIKELKRELKDMSQFVFINSGIENYLNENNISTARRKKESGVGANRFNDYHLGSDSGYGGDNVINSFFLRKAFSSEDSEKKTNGEKKKKKKYISYVPLKNYHILFQSIKEIFNEQNVQDKLAHISYYIELDKDIPPYCSLFFRQFKIKKQVLFHIQSLYSNSVPTVPCVNMFIACLNYNYSNVLKKKFVFQSELNNSYLAKFPCVYCCNVQIVRHVDFLKLKETCHRIIKENKIHQLFVDHLSSSLLDESYFIVPFFTSYGKFLMVIKSNRSSNPDSSSTDVLQNKNCITYDILINSFVFPNGSSFQAIVHLSYVFVNTLRDFFKTRNSDENIPEISFLSLPHVDKQQLLHHEIESAANRTDIIINVLFLLESFFNNTKKMKAPAEFNQGLRFLYIIRLLEFFHQKGNL</sequence>
<evidence type="ECO:0000256" key="2">
    <source>
        <dbReference type="SAM" id="MobiDB-lite"/>
    </source>
</evidence>
<dbReference type="OrthoDB" id="372279at2759"/>
<dbReference type="GeneID" id="24266879"/>
<gene>
    <name evidence="3" type="ORF">AK88_01565</name>
</gene>
<evidence type="ECO:0000313" key="4">
    <source>
        <dbReference type="Proteomes" id="UP000054561"/>
    </source>
</evidence>
<dbReference type="EMBL" id="KQ001658">
    <property type="protein sequence ID" value="KJP88684.1"/>
    <property type="molecule type" value="Genomic_DNA"/>
</dbReference>
<accession>A0A0D9QNR9</accession>
<feature type="region of interest" description="Disordered" evidence="2">
    <location>
        <begin position="1"/>
        <end position="28"/>
    </location>
</feature>
<feature type="region of interest" description="Disordered" evidence="2">
    <location>
        <begin position="96"/>
        <end position="135"/>
    </location>
</feature>
<feature type="compositionally biased region" description="Polar residues" evidence="2">
    <location>
        <begin position="820"/>
        <end position="838"/>
    </location>
</feature>
<feature type="compositionally biased region" description="Acidic residues" evidence="2">
    <location>
        <begin position="950"/>
        <end position="997"/>
    </location>
</feature>
<feature type="compositionally biased region" description="Basic and acidic residues" evidence="2">
    <location>
        <begin position="667"/>
        <end position="686"/>
    </location>
</feature>
<feature type="coiled-coil region" evidence="1">
    <location>
        <begin position="313"/>
        <end position="340"/>
    </location>
</feature>
<dbReference type="RefSeq" id="XP_012334623.1">
    <property type="nucleotide sequence ID" value="XM_012479200.1"/>
</dbReference>
<keyword evidence="1" id="KW-0175">Coiled coil</keyword>
<feature type="compositionally biased region" description="Acidic residues" evidence="2">
    <location>
        <begin position="618"/>
        <end position="634"/>
    </location>
</feature>
<feature type="compositionally biased region" description="Low complexity" evidence="2">
    <location>
        <begin position="606"/>
        <end position="617"/>
    </location>
</feature>
<dbReference type="OMA" id="SCGNINH"/>
<reference evidence="3 4" key="1">
    <citation type="submission" date="2014-03" db="EMBL/GenBank/DDBJ databases">
        <title>The Genome Sequence of Plasmodium fragile nilgiri.</title>
        <authorList>
            <consortium name="The Broad Institute Genomics Platform"/>
            <consortium name="The Broad Institute Genome Sequencing Center for Infectious Disease"/>
            <person name="Neafsey D."/>
            <person name="Duraisingh M."/>
            <person name="Young S.K."/>
            <person name="Zeng Q."/>
            <person name="Gargeya S."/>
            <person name="Abouelleil A."/>
            <person name="Alvarado L."/>
            <person name="Chapman S.B."/>
            <person name="Gainer-Dewar J."/>
            <person name="Goldberg J."/>
            <person name="Griggs A."/>
            <person name="Gujja S."/>
            <person name="Hansen M."/>
            <person name="Howarth C."/>
            <person name="Imamovic A."/>
            <person name="Larimer J."/>
            <person name="Pearson M."/>
            <person name="Poon T.W."/>
            <person name="Priest M."/>
            <person name="Roberts A."/>
            <person name="Saif S."/>
            <person name="Shea T."/>
            <person name="Sykes S."/>
            <person name="Wortman J."/>
            <person name="Nusbaum C."/>
            <person name="Birren B."/>
        </authorList>
    </citation>
    <scope>NUCLEOTIDE SEQUENCE [LARGE SCALE GENOMIC DNA]</scope>
    <source>
        <strain evidence="4">nilgiri</strain>
    </source>
</reference>